<dbReference type="InterPro" id="IPR039426">
    <property type="entry name" value="TonB-dep_rcpt-like"/>
</dbReference>
<keyword evidence="6" id="KW-0998">Cell outer membrane</keyword>
<dbReference type="EMBL" id="JAVRIE010000004">
    <property type="protein sequence ID" value="MDT0583187.1"/>
    <property type="molecule type" value="Genomic_DNA"/>
</dbReference>
<keyword evidence="2" id="KW-0813">Transport</keyword>
<evidence type="ECO:0000256" key="1">
    <source>
        <dbReference type="ARBA" id="ARBA00004571"/>
    </source>
</evidence>
<dbReference type="Pfam" id="PF07715">
    <property type="entry name" value="Plug"/>
    <property type="match status" value="1"/>
</dbReference>
<evidence type="ECO:0000313" key="10">
    <source>
        <dbReference type="EMBL" id="MDT0583187.1"/>
    </source>
</evidence>
<dbReference type="Pfam" id="PF25183">
    <property type="entry name" value="OMP_b-brl_4"/>
    <property type="match status" value="2"/>
</dbReference>
<protein>
    <submittedName>
        <fullName evidence="10">TonB-dependent receptor</fullName>
    </submittedName>
</protein>
<keyword evidence="5" id="KW-0472">Membrane</keyword>
<dbReference type="SUPFAM" id="SSF56935">
    <property type="entry name" value="Porins"/>
    <property type="match status" value="1"/>
</dbReference>
<dbReference type="AlphaFoldDB" id="A0AAW8R1Z5"/>
<evidence type="ECO:0000256" key="3">
    <source>
        <dbReference type="ARBA" id="ARBA00022452"/>
    </source>
</evidence>
<proteinExistence type="predicted"/>
<feature type="domain" description="TonB-dependent transporter Oar-like beta-barrel" evidence="9">
    <location>
        <begin position="246"/>
        <end position="306"/>
    </location>
</feature>
<dbReference type="InterPro" id="IPR057601">
    <property type="entry name" value="Oar-like_b-barrel"/>
</dbReference>
<gene>
    <name evidence="10" type="ORF">RM544_11610</name>
</gene>
<evidence type="ECO:0000256" key="2">
    <source>
        <dbReference type="ARBA" id="ARBA00022448"/>
    </source>
</evidence>
<evidence type="ECO:0000256" key="4">
    <source>
        <dbReference type="ARBA" id="ARBA00022692"/>
    </source>
</evidence>
<evidence type="ECO:0000259" key="8">
    <source>
        <dbReference type="Pfam" id="PF07715"/>
    </source>
</evidence>
<evidence type="ECO:0000259" key="9">
    <source>
        <dbReference type="Pfam" id="PF25183"/>
    </source>
</evidence>
<dbReference type="PANTHER" id="PTHR30069:SF46">
    <property type="entry name" value="OAR PROTEIN"/>
    <property type="match status" value="1"/>
</dbReference>
<dbReference type="Pfam" id="PF13620">
    <property type="entry name" value="CarboxypepD_reg"/>
    <property type="match status" value="1"/>
</dbReference>
<dbReference type="Proteomes" id="UP001249020">
    <property type="component" value="Unassembled WGS sequence"/>
</dbReference>
<name>A0AAW8R1Z5_9ALTE</name>
<keyword evidence="11" id="KW-1185">Reference proteome</keyword>
<organism evidence="10 11">
    <name type="scientific">Brumicola blandensis</name>
    <dbReference type="NCBI Taxonomy" id="3075611"/>
    <lineage>
        <taxon>Bacteria</taxon>
        <taxon>Pseudomonadati</taxon>
        <taxon>Pseudomonadota</taxon>
        <taxon>Gammaproteobacteria</taxon>
        <taxon>Alteromonadales</taxon>
        <taxon>Alteromonadaceae</taxon>
        <taxon>Brumicola</taxon>
    </lineage>
</organism>
<dbReference type="Gene3D" id="2.60.40.1120">
    <property type="entry name" value="Carboxypeptidase-like, regulatory domain"/>
    <property type="match status" value="1"/>
</dbReference>
<keyword evidence="7" id="KW-0732">Signal</keyword>
<dbReference type="PANTHER" id="PTHR30069">
    <property type="entry name" value="TONB-DEPENDENT OUTER MEMBRANE RECEPTOR"/>
    <property type="match status" value="1"/>
</dbReference>
<dbReference type="InterPro" id="IPR036942">
    <property type="entry name" value="Beta-barrel_TonB_sf"/>
</dbReference>
<dbReference type="Gene3D" id="2.40.170.20">
    <property type="entry name" value="TonB-dependent receptor, beta-barrel domain"/>
    <property type="match status" value="1"/>
</dbReference>
<dbReference type="InterPro" id="IPR012910">
    <property type="entry name" value="Plug_dom"/>
</dbReference>
<evidence type="ECO:0000256" key="7">
    <source>
        <dbReference type="SAM" id="SignalP"/>
    </source>
</evidence>
<accession>A0AAW8R1Z5</accession>
<evidence type="ECO:0000313" key="11">
    <source>
        <dbReference type="Proteomes" id="UP001249020"/>
    </source>
</evidence>
<keyword evidence="3" id="KW-1134">Transmembrane beta strand</keyword>
<evidence type="ECO:0000256" key="6">
    <source>
        <dbReference type="ARBA" id="ARBA00023237"/>
    </source>
</evidence>
<dbReference type="InterPro" id="IPR037066">
    <property type="entry name" value="Plug_dom_sf"/>
</dbReference>
<feature type="domain" description="TonB-dependent receptor plug" evidence="8">
    <location>
        <begin position="142"/>
        <end position="234"/>
    </location>
</feature>
<keyword evidence="4" id="KW-0812">Transmembrane</keyword>
<comment type="subcellular location">
    <subcellularLocation>
        <location evidence="1">Cell outer membrane</location>
        <topology evidence="1">Multi-pass membrane protein</topology>
    </subcellularLocation>
</comment>
<dbReference type="SUPFAM" id="SSF49464">
    <property type="entry name" value="Carboxypeptidase regulatory domain-like"/>
    <property type="match status" value="1"/>
</dbReference>
<dbReference type="InterPro" id="IPR008969">
    <property type="entry name" value="CarboxyPept-like_regulatory"/>
</dbReference>
<feature type="chain" id="PRO_5043499688" evidence="7">
    <location>
        <begin position="27"/>
        <end position="1057"/>
    </location>
</feature>
<comment type="caution">
    <text evidence="10">The sequence shown here is derived from an EMBL/GenBank/DDBJ whole genome shotgun (WGS) entry which is preliminary data.</text>
</comment>
<evidence type="ECO:0000256" key="5">
    <source>
        <dbReference type="ARBA" id="ARBA00023136"/>
    </source>
</evidence>
<dbReference type="Gene3D" id="2.170.130.10">
    <property type="entry name" value="TonB-dependent receptor, plug domain"/>
    <property type="match status" value="1"/>
</dbReference>
<dbReference type="GO" id="GO:0044718">
    <property type="term" value="P:siderophore transmembrane transport"/>
    <property type="evidence" value="ECO:0007669"/>
    <property type="project" value="TreeGrafter"/>
</dbReference>
<keyword evidence="10" id="KW-0675">Receptor</keyword>
<dbReference type="RefSeq" id="WP_311361955.1">
    <property type="nucleotide sequence ID" value="NZ_JAVRIE010000004.1"/>
</dbReference>
<feature type="signal peptide" evidence="7">
    <location>
        <begin position="1"/>
        <end position="26"/>
    </location>
</feature>
<dbReference type="GO" id="GO:0015344">
    <property type="term" value="F:siderophore uptake transmembrane transporter activity"/>
    <property type="evidence" value="ECO:0007669"/>
    <property type="project" value="TreeGrafter"/>
</dbReference>
<dbReference type="GO" id="GO:0009279">
    <property type="term" value="C:cell outer membrane"/>
    <property type="evidence" value="ECO:0007669"/>
    <property type="project" value="UniProtKB-SubCell"/>
</dbReference>
<reference evidence="10 11" key="1">
    <citation type="submission" date="2023-09" db="EMBL/GenBank/DDBJ databases">
        <authorList>
            <person name="Rey-Velasco X."/>
        </authorList>
    </citation>
    <scope>NUCLEOTIDE SEQUENCE [LARGE SCALE GENOMIC DNA]</scope>
    <source>
        <strain evidence="10 11">W409</strain>
    </source>
</reference>
<sequence length="1057" mass="115025">MFAKMKLNRIALAVAVSVGLSTAAMAQETSSALRGTVTTQTGEILSGATVTLIDTRTGVARTLETTANGTFNARGLSIGGPYTLIVAESEGSRTIEDIYLNLGESSEVTISLVPASDVERIVVTGSASGLITETVGPSSNYGFDDLQFQPSVDRDIKDVLQNDPRITIDSTNSNAIQCAGGNNRGNTITVDGVQQNDNFGLNGNGYPTERLPFPFDAINQVEVQLAPFDVTYGGFTGCAINAAILEGANDVFGSVFVDYTNEDLQGNTIEGDSFEVAPFDEMRYGFTVGAPIIKDKLFIFGAFEKHEPTQLFNNGPEGAGFASPIQGLTVANLEEVRQIAQDVYGYQVGDILTSADESEEKVLVKLSWYINDDHRATLTYQNTDGNTISSTGAGRSSYAFNDRYYQRANELTTMVASVYSNWTNDFSTEVRLASSEVKNGQKPFTSDASFGDVQIEDAYNGNDIFLGADRFRQANILNYDTTNAKIAAKYIMGDHEFTAGFEYQATEVFNLFVPGSQGVFVFDGIDNFRNQLASEIDYAIPASLDANDGAAAFTFKNTTVYAQDKWFVTDDLTLTYGLRLDSWSSGDTPIANPRFEDRYGFTNAEAPDMTLLQPRIGFNYIVSSDTFVYGGGGLFAGGNPNVWLSNNYSNNGVSILASSIERESGNTAAELAALDGSNTANFLFELPALSVAGLTGGDGAVNALDADFDVPAIWKFNLGTQHSFENDVLVGLDVIYSRYKDSAKTIPLNVVPNGRAPDGRPIYRDFDAFDADCQTGGDISRCGRSGTDYYLTNADDNGDALVVSTFATKRFDNGFKGTVGYAFQNINDGSPMNSSTASSNFGNLSVSDLLEPGIATSNYETEHRFTLNLSYVTQFIDGLDTRFTLFGSRQSGRAYSYTFDNDPGFGDERSFEDRNLLYIPTEDDQFVNYGPDFDLAAFNTFIEEAGLESKRGSILPRNSQNSDWWSRVDLRVSQQIPGFMEGHKGEVYVAIRNFGNLLNSNWGVLRQVPFEFNSPVVDAVINDDGTYTYTNFDGDRGQSIFSSSSTYSIRVGVKYTF</sequence>
<feature type="domain" description="TonB-dependent transporter Oar-like beta-barrel" evidence="9">
    <location>
        <begin position="354"/>
        <end position="902"/>
    </location>
</feature>